<keyword evidence="2" id="KW-1185">Reference proteome</keyword>
<evidence type="ECO:0000313" key="1">
    <source>
        <dbReference type="EMBL" id="GAA1387273.1"/>
    </source>
</evidence>
<dbReference type="RefSeq" id="WP_344328835.1">
    <property type="nucleotide sequence ID" value="NZ_BAAAKJ010000056.1"/>
</dbReference>
<sequence>MYIDGEPAIWAALGRVAAGYRADGTPHLVLRDGQVLVIDGQDGWVL</sequence>
<proteinExistence type="predicted"/>
<dbReference type="EMBL" id="BAAAKJ010000056">
    <property type="protein sequence ID" value="GAA1387273.1"/>
    <property type="molecule type" value="Genomic_DNA"/>
</dbReference>
<organism evidence="1 2">
    <name type="scientific">Kitasatospora putterlickiae</name>
    <dbReference type="NCBI Taxonomy" id="221725"/>
    <lineage>
        <taxon>Bacteria</taxon>
        <taxon>Bacillati</taxon>
        <taxon>Actinomycetota</taxon>
        <taxon>Actinomycetes</taxon>
        <taxon>Kitasatosporales</taxon>
        <taxon>Streptomycetaceae</taxon>
        <taxon>Kitasatospora</taxon>
    </lineage>
</organism>
<gene>
    <name evidence="1" type="ORF">GCM10009639_12180</name>
</gene>
<protein>
    <submittedName>
        <fullName evidence="1">Uncharacterized protein</fullName>
    </submittedName>
</protein>
<reference evidence="1 2" key="1">
    <citation type="journal article" date="2019" name="Int. J. Syst. Evol. Microbiol.">
        <title>The Global Catalogue of Microorganisms (GCM) 10K type strain sequencing project: providing services to taxonomists for standard genome sequencing and annotation.</title>
        <authorList>
            <consortium name="The Broad Institute Genomics Platform"/>
            <consortium name="The Broad Institute Genome Sequencing Center for Infectious Disease"/>
            <person name="Wu L."/>
            <person name="Ma J."/>
        </authorList>
    </citation>
    <scope>NUCLEOTIDE SEQUENCE [LARGE SCALE GENOMIC DNA]</scope>
    <source>
        <strain evidence="1 2">JCM 12393</strain>
    </source>
</reference>
<dbReference type="Proteomes" id="UP001499863">
    <property type="component" value="Unassembled WGS sequence"/>
</dbReference>
<evidence type="ECO:0000313" key="2">
    <source>
        <dbReference type="Proteomes" id="UP001499863"/>
    </source>
</evidence>
<comment type="caution">
    <text evidence="1">The sequence shown here is derived from an EMBL/GenBank/DDBJ whole genome shotgun (WGS) entry which is preliminary data.</text>
</comment>
<name>A0ABN1XPZ1_9ACTN</name>
<accession>A0ABN1XPZ1</accession>